<sequence length="18" mass="2034">MGSKFYGVRNETTSSTLR</sequence>
<accession>A0A2P2R511</accession>
<proteinExistence type="predicted"/>
<protein>
    <submittedName>
        <fullName evidence="1">Uncharacterized protein</fullName>
    </submittedName>
</protein>
<name>A0A2P2R511_RHIMU</name>
<organism evidence="1">
    <name type="scientific">Rhizophora mucronata</name>
    <name type="common">Asiatic mangrove</name>
    <dbReference type="NCBI Taxonomy" id="61149"/>
    <lineage>
        <taxon>Eukaryota</taxon>
        <taxon>Viridiplantae</taxon>
        <taxon>Streptophyta</taxon>
        <taxon>Embryophyta</taxon>
        <taxon>Tracheophyta</taxon>
        <taxon>Spermatophyta</taxon>
        <taxon>Magnoliopsida</taxon>
        <taxon>eudicotyledons</taxon>
        <taxon>Gunneridae</taxon>
        <taxon>Pentapetalae</taxon>
        <taxon>rosids</taxon>
        <taxon>fabids</taxon>
        <taxon>Malpighiales</taxon>
        <taxon>Rhizophoraceae</taxon>
        <taxon>Rhizophora</taxon>
    </lineage>
</organism>
<dbReference type="EMBL" id="GGEC01093895">
    <property type="protein sequence ID" value="MBX74379.1"/>
    <property type="molecule type" value="Transcribed_RNA"/>
</dbReference>
<dbReference type="AlphaFoldDB" id="A0A2P2R511"/>
<evidence type="ECO:0000313" key="1">
    <source>
        <dbReference type="EMBL" id="MBX74379.1"/>
    </source>
</evidence>
<reference evidence="1" key="1">
    <citation type="submission" date="2018-02" db="EMBL/GenBank/DDBJ databases">
        <title>Rhizophora mucronata_Transcriptome.</title>
        <authorList>
            <person name="Meera S.P."/>
            <person name="Sreeshan A."/>
            <person name="Augustine A."/>
        </authorList>
    </citation>
    <scope>NUCLEOTIDE SEQUENCE</scope>
    <source>
        <tissue evidence="1">Leaf</tissue>
    </source>
</reference>